<evidence type="ECO:0000313" key="3">
    <source>
        <dbReference type="Proteomes" id="UP000239485"/>
    </source>
</evidence>
<comment type="caution">
    <text evidence="2">The sequence shown here is derived from an EMBL/GenBank/DDBJ whole genome shotgun (WGS) entry which is preliminary data.</text>
</comment>
<proteinExistence type="predicted"/>
<keyword evidence="3" id="KW-1185">Reference proteome</keyword>
<accession>A0A2S6ICT7</accession>
<evidence type="ECO:0000313" key="2">
    <source>
        <dbReference type="EMBL" id="PPK91980.1"/>
    </source>
</evidence>
<dbReference type="Proteomes" id="UP000239485">
    <property type="component" value="Unassembled WGS sequence"/>
</dbReference>
<name>A0A2S6ICT7_9ACTN</name>
<gene>
    <name evidence="2" type="ORF">CLV92_11820</name>
</gene>
<sequence length="207" mass="22757">MPQALLLGLHLRDAAGLRPEEGHLPPADPPLTPRVRVPGAEAAAAQWSRWWAAALADEHAALAGILPPSFTGLRGMPELRGVAELLLDDALEWSAWQRERESRLLRRLPSALFEVGLVRDLELGLGRRLPPVDLELVVLPVRGRSWSRLGDGRFLLPLELRADRDAYLAWLGERLRELMHAPRPSVAPGRPGSVDPGPPDPGPCRDE</sequence>
<reference evidence="2 3" key="1">
    <citation type="submission" date="2018-02" db="EMBL/GenBank/DDBJ databases">
        <title>Genomic Encyclopedia of Archaeal and Bacterial Type Strains, Phase II (KMG-II): from individual species to whole genera.</title>
        <authorList>
            <person name="Goeker M."/>
        </authorList>
    </citation>
    <scope>NUCLEOTIDE SEQUENCE [LARGE SCALE GENOMIC DNA]</scope>
    <source>
        <strain evidence="2 3">DSM 22857</strain>
    </source>
</reference>
<organism evidence="2 3">
    <name type="scientific">Kineococcus xinjiangensis</name>
    <dbReference type="NCBI Taxonomy" id="512762"/>
    <lineage>
        <taxon>Bacteria</taxon>
        <taxon>Bacillati</taxon>
        <taxon>Actinomycetota</taxon>
        <taxon>Actinomycetes</taxon>
        <taxon>Kineosporiales</taxon>
        <taxon>Kineosporiaceae</taxon>
        <taxon>Kineococcus</taxon>
    </lineage>
</organism>
<dbReference type="EMBL" id="PTJD01000018">
    <property type="protein sequence ID" value="PPK91980.1"/>
    <property type="molecule type" value="Genomic_DNA"/>
</dbReference>
<protein>
    <submittedName>
        <fullName evidence="2">Uncharacterized protein</fullName>
    </submittedName>
</protein>
<dbReference type="AlphaFoldDB" id="A0A2S6ICT7"/>
<feature type="compositionally biased region" description="Pro residues" evidence="1">
    <location>
        <begin position="196"/>
        <end position="207"/>
    </location>
</feature>
<feature type="region of interest" description="Disordered" evidence="1">
    <location>
        <begin position="182"/>
        <end position="207"/>
    </location>
</feature>
<evidence type="ECO:0000256" key="1">
    <source>
        <dbReference type="SAM" id="MobiDB-lite"/>
    </source>
</evidence>